<protein>
    <recommendedName>
        <fullName evidence="6">Pentatricopeptide repeat-containing protein</fullName>
    </recommendedName>
</protein>
<dbReference type="PANTHER" id="PTHR47933">
    <property type="entry name" value="PENTATRICOPEPTIDE REPEAT-CONTAINING PROTEIN 1, MITOCHONDRIAL"/>
    <property type="match status" value="1"/>
</dbReference>
<dbReference type="SUPFAM" id="SSF81901">
    <property type="entry name" value="HCP-like"/>
    <property type="match status" value="2"/>
</dbReference>
<dbReference type="PROSITE" id="PS51375">
    <property type="entry name" value="PPR"/>
    <property type="match status" value="6"/>
</dbReference>
<feature type="repeat" description="PPR" evidence="3">
    <location>
        <begin position="514"/>
        <end position="548"/>
    </location>
</feature>
<keyword evidence="2" id="KW-0677">Repeat</keyword>
<evidence type="ECO:0000313" key="5">
    <source>
        <dbReference type="Proteomes" id="UP000834106"/>
    </source>
</evidence>
<reference evidence="4" key="1">
    <citation type="submission" date="2023-05" db="EMBL/GenBank/DDBJ databases">
        <authorList>
            <person name="Huff M."/>
        </authorList>
    </citation>
    <scope>NUCLEOTIDE SEQUENCE</scope>
</reference>
<dbReference type="InterPro" id="IPR002885">
    <property type="entry name" value="PPR_rpt"/>
</dbReference>
<feature type="repeat" description="PPR" evidence="3">
    <location>
        <begin position="549"/>
        <end position="583"/>
    </location>
</feature>
<evidence type="ECO:0000256" key="2">
    <source>
        <dbReference type="ARBA" id="ARBA00022737"/>
    </source>
</evidence>
<sequence length="586" mass="65801">MKLLSSSSTIPPRLLFSLILRKSNSSASPSTSLHKIFELFPSNTDDIGKEPTSDPQTSVKIRTSQKPISENRVLKQSIVIRTLLARNDDPVSALEYYKWAEKNHGFASGSADPLGVLLHILVKSPEHCRMAKNLLNHYVFSDSVLSAAVIVRRIVNCSKRFGFELNPRVFNYLLNVYIKGHRYTDAIGCFRTMVICGMMPWIPYTKKLLSTLVERNMLGQAQSLFRCVVLRPESYDCATVHLMMLACLQVGKVEEAQKYFMEARGSEIKLESSIYRTAVEAACRKLDDKLACSLLREIKEKGLVVSGNSFTCVICTCLKQRNIVEAIRLKDEMIRSGHPMNLRVANNLMKGCYLHGDLNSALELFNIIKDELTPNENTYSVILEGCCRSGDMEKVQEIHKEMKQAGIPTSICVVNSLIKGFLEAQLMEDATKFFDVAVETGIANVYTYNNFISWFCKEGMMDKAYAIWDKMIDKGVEPTANVYGNMILGNCRKGNMDAAIDFVSKMLQKNFKVNVVTYGVLIQGYFNGSESEKALGMFDHMMSLGIAPTNFTLNILIRGLCKFGRTAEAKERMKKLVEMGFSPVCT</sequence>
<dbReference type="EMBL" id="OU503037">
    <property type="protein sequence ID" value="CAI9755619.1"/>
    <property type="molecule type" value="Genomic_DNA"/>
</dbReference>
<dbReference type="InterPro" id="IPR011990">
    <property type="entry name" value="TPR-like_helical_dom_sf"/>
</dbReference>
<dbReference type="InterPro" id="IPR051240">
    <property type="entry name" value="Mito_RNA-Proc/Resp"/>
</dbReference>
<dbReference type="Gene3D" id="1.25.40.10">
    <property type="entry name" value="Tetratricopeptide repeat domain"/>
    <property type="match status" value="5"/>
</dbReference>
<evidence type="ECO:0000256" key="3">
    <source>
        <dbReference type="PROSITE-ProRule" id="PRU00708"/>
    </source>
</evidence>
<evidence type="ECO:0000313" key="4">
    <source>
        <dbReference type="EMBL" id="CAI9755619.1"/>
    </source>
</evidence>
<dbReference type="Proteomes" id="UP000834106">
    <property type="component" value="Chromosome 2"/>
</dbReference>
<proteinExistence type="inferred from homology"/>
<comment type="similarity">
    <text evidence="1">Belongs to the PPR family. P subfamily.</text>
</comment>
<feature type="repeat" description="PPR" evidence="3">
    <location>
        <begin position="479"/>
        <end position="513"/>
    </location>
</feature>
<feature type="repeat" description="PPR" evidence="3">
    <location>
        <begin position="166"/>
        <end position="200"/>
    </location>
</feature>
<dbReference type="Pfam" id="PF13041">
    <property type="entry name" value="PPR_2"/>
    <property type="match status" value="3"/>
</dbReference>
<accession>A0AAD2DIU4</accession>
<dbReference type="NCBIfam" id="TIGR00756">
    <property type="entry name" value="PPR"/>
    <property type="match status" value="5"/>
</dbReference>
<evidence type="ECO:0000256" key="1">
    <source>
        <dbReference type="ARBA" id="ARBA00007626"/>
    </source>
</evidence>
<feature type="repeat" description="PPR" evidence="3">
    <location>
        <begin position="444"/>
        <end position="478"/>
    </location>
</feature>
<feature type="repeat" description="PPR" evidence="3">
    <location>
        <begin position="375"/>
        <end position="409"/>
    </location>
</feature>
<dbReference type="Pfam" id="PF01535">
    <property type="entry name" value="PPR"/>
    <property type="match status" value="3"/>
</dbReference>
<gene>
    <name evidence="4" type="ORF">FPE_LOCUS3050</name>
</gene>
<dbReference type="GO" id="GO:0003729">
    <property type="term" value="F:mRNA binding"/>
    <property type="evidence" value="ECO:0007669"/>
    <property type="project" value="TreeGrafter"/>
</dbReference>
<dbReference type="AlphaFoldDB" id="A0AAD2DIU4"/>
<dbReference type="PANTHER" id="PTHR47933:SF45">
    <property type="entry name" value="PENTACOTRIPEPTIDE-REPEAT REGION OF PRORP DOMAIN-CONTAINING PROTEIN"/>
    <property type="match status" value="1"/>
</dbReference>
<name>A0AAD2DIU4_9LAMI</name>
<keyword evidence="5" id="KW-1185">Reference proteome</keyword>
<evidence type="ECO:0008006" key="6">
    <source>
        <dbReference type="Google" id="ProtNLM"/>
    </source>
</evidence>
<organism evidence="4 5">
    <name type="scientific">Fraxinus pennsylvanica</name>
    <dbReference type="NCBI Taxonomy" id="56036"/>
    <lineage>
        <taxon>Eukaryota</taxon>
        <taxon>Viridiplantae</taxon>
        <taxon>Streptophyta</taxon>
        <taxon>Embryophyta</taxon>
        <taxon>Tracheophyta</taxon>
        <taxon>Spermatophyta</taxon>
        <taxon>Magnoliopsida</taxon>
        <taxon>eudicotyledons</taxon>
        <taxon>Gunneridae</taxon>
        <taxon>Pentapetalae</taxon>
        <taxon>asterids</taxon>
        <taxon>lamiids</taxon>
        <taxon>Lamiales</taxon>
        <taxon>Oleaceae</taxon>
        <taxon>Oleeae</taxon>
        <taxon>Fraxinus</taxon>
    </lineage>
</organism>